<dbReference type="EMBL" id="JBHSAS010000011">
    <property type="protein sequence ID" value="MFC4028568.1"/>
    <property type="molecule type" value="Genomic_DNA"/>
</dbReference>
<dbReference type="PIRSF" id="PIRSF039012">
    <property type="entry name" value="ASP"/>
    <property type="match status" value="1"/>
</dbReference>
<keyword evidence="3" id="KW-0378">Hydrolase</keyword>
<evidence type="ECO:0000313" key="9">
    <source>
        <dbReference type="Proteomes" id="UP001595793"/>
    </source>
</evidence>
<dbReference type="InterPro" id="IPR053138">
    <property type="entry name" value="N-alpha-Ac-DABA_deacetylase"/>
</dbReference>
<accession>A0ABV8H8L9</accession>
<evidence type="ECO:0000256" key="1">
    <source>
        <dbReference type="ARBA" id="ARBA00001947"/>
    </source>
</evidence>
<dbReference type="RefSeq" id="WP_290230941.1">
    <property type="nucleotide sequence ID" value="NZ_JAUFPZ010000002.1"/>
</dbReference>
<keyword evidence="9" id="KW-1185">Reference proteome</keyword>
<dbReference type="InterPro" id="IPR043795">
    <property type="entry name" value="N-alpha-Ac-DABA-like"/>
</dbReference>
<reference evidence="7" key="3">
    <citation type="submission" date="2024-09" db="EMBL/GenBank/DDBJ databases">
        <authorList>
            <person name="Sun Q."/>
            <person name="Mori K."/>
        </authorList>
    </citation>
    <scope>NUCLEOTIDE SEQUENCE</scope>
    <source>
        <strain evidence="7">CECT 9128</strain>
    </source>
</reference>
<evidence type="ECO:0000313" key="8">
    <source>
        <dbReference type="EMBL" id="MFC4028568.1"/>
    </source>
</evidence>
<proteinExistence type="predicted"/>
<keyword evidence="5" id="KW-0732">Signal</keyword>
<dbReference type="SUPFAM" id="SSF53187">
    <property type="entry name" value="Zn-dependent exopeptidases"/>
    <property type="match status" value="1"/>
</dbReference>
<comment type="cofactor">
    <cofactor evidence="1">
        <name>Zn(2+)</name>
        <dbReference type="ChEBI" id="CHEBI:29105"/>
    </cofactor>
</comment>
<keyword evidence="2" id="KW-0479">Metal-binding</keyword>
<reference evidence="9" key="2">
    <citation type="journal article" date="2019" name="Int. J. Syst. Evol. Microbiol.">
        <title>The Global Catalogue of Microorganisms (GCM) 10K type strain sequencing project: providing services to taxonomists for standard genome sequencing and annotation.</title>
        <authorList>
            <consortium name="The Broad Institute Genomics Platform"/>
            <consortium name="The Broad Institute Genome Sequencing Center for Infectious Disease"/>
            <person name="Wu L."/>
            <person name="Ma J."/>
        </authorList>
    </citation>
    <scope>NUCLEOTIDE SEQUENCE [LARGE SCALE GENOMIC DNA]</scope>
    <source>
        <strain evidence="9">CECT 9128</strain>
    </source>
</reference>
<evidence type="ECO:0000256" key="2">
    <source>
        <dbReference type="ARBA" id="ARBA00022723"/>
    </source>
</evidence>
<sequence>MNIIKSQLRRVLILLFISISAVGLAQQKNFEFAEHTIKPGSKTELMLPVSTANDSTVIPVTVFHGKEEGPVLGIVAGVHGTEFVPILAAQQLAKDIDPNNLSGTIILVHIANVEGFLNRSFRVNPIDQKNLNRVFPGEENGSMTERLAWTISNKIIPFCDFYIDVHAGDYNNDLRSYAGYYNYFDKPEVSNKAKDIAVAMGFPFIVQFGNQESLNNKATYTSREAFIQNIPAVDIECGRMGIVEENFVQRIQQALWNVMGHLNMMDFEVPKNETAVMIGERTTVNSQDTGFFYSDFTSGDYVKKGMKLGYTTDLFGNPLNDVICPVDGMILYKTFNPPIEKGDGLFNIGHID</sequence>
<evidence type="ECO:0000313" key="7">
    <source>
        <dbReference type="EMBL" id="MFC4028283.1"/>
    </source>
</evidence>
<dbReference type="Proteomes" id="UP001595793">
    <property type="component" value="Unassembled WGS sequence"/>
</dbReference>
<evidence type="ECO:0000256" key="3">
    <source>
        <dbReference type="ARBA" id="ARBA00022801"/>
    </source>
</evidence>
<feature type="domain" description="Succinylglutamate desuccinylase/Aspartoacylase catalytic" evidence="6">
    <location>
        <begin position="69"/>
        <end position="261"/>
    </location>
</feature>
<reference evidence="7" key="1">
    <citation type="journal article" date="2014" name="Int. J. Syst. Evol. Microbiol.">
        <title>Complete genome of a new Firmicutes species belonging to the dominant human colonic microbiota ('Ruminococcus bicirculans') reveals two chromosomes and a selective capacity to utilize plant glucans.</title>
        <authorList>
            <consortium name="NISC Comparative Sequencing Program"/>
            <person name="Wegmann U."/>
            <person name="Louis P."/>
            <person name="Goesmann A."/>
            <person name="Henrissat B."/>
            <person name="Duncan S.H."/>
            <person name="Flint H.J."/>
        </authorList>
    </citation>
    <scope>NUCLEOTIDE SEQUENCE</scope>
    <source>
        <strain evidence="7">CECT 9128</strain>
    </source>
</reference>
<dbReference type="PANTHER" id="PTHR37326">
    <property type="entry name" value="BLL3975 PROTEIN"/>
    <property type="match status" value="1"/>
</dbReference>
<evidence type="ECO:0000259" key="6">
    <source>
        <dbReference type="Pfam" id="PF24827"/>
    </source>
</evidence>
<evidence type="ECO:0000256" key="5">
    <source>
        <dbReference type="SAM" id="SignalP"/>
    </source>
</evidence>
<feature type="chain" id="PRO_5045033204" evidence="5">
    <location>
        <begin position="26"/>
        <end position="352"/>
    </location>
</feature>
<comment type="caution">
    <text evidence="7">The sequence shown here is derived from an EMBL/GenBank/DDBJ whole genome shotgun (WGS) entry which is preliminary data.</text>
</comment>
<protein>
    <submittedName>
        <fullName evidence="7">Succinylglutamate desuccinylase/aspartoacylase family protein</fullName>
    </submittedName>
</protein>
<keyword evidence="4" id="KW-0862">Zinc</keyword>
<dbReference type="PANTHER" id="PTHR37326:SF1">
    <property type="entry name" value="BLL3975 PROTEIN"/>
    <property type="match status" value="1"/>
</dbReference>
<dbReference type="EMBL" id="JBHSAS010000006">
    <property type="protein sequence ID" value="MFC4028283.1"/>
    <property type="molecule type" value="Genomic_DNA"/>
</dbReference>
<feature type="signal peptide" evidence="5">
    <location>
        <begin position="1"/>
        <end position="25"/>
    </location>
</feature>
<organism evidence="7 9">
    <name type="scientific">Zunongwangia endophytica</name>
    <dbReference type="NCBI Taxonomy" id="1808945"/>
    <lineage>
        <taxon>Bacteria</taxon>
        <taxon>Pseudomonadati</taxon>
        <taxon>Bacteroidota</taxon>
        <taxon>Flavobacteriia</taxon>
        <taxon>Flavobacteriales</taxon>
        <taxon>Flavobacteriaceae</taxon>
        <taxon>Zunongwangia</taxon>
    </lineage>
</organism>
<dbReference type="CDD" id="cd06254">
    <property type="entry name" value="M14_ASTE_ASPA-like"/>
    <property type="match status" value="1"/>
</dbReference>
<evidence type="ECO:0000256" key="4">
    <source>
        <dbReference type="ARBA" id="ARBA00022833"/>
    </source>
</evidence>
<dbReference type="Pfam" id="PF24827">
    <property type="entry name" value="AstE_AspA_cat"/>
    <property type="match status" value="1"/>
</dbReference>
<gene>
    <name evidence="7" type="ORF">ACFOS1_12750</name>
    <name evidence="8" type="ORF">ACFOS1_14215</name>
</gene>
<dbReference type="InterPro" id="IPR055438">
    <property type="entry name" value="AstE_AspA_cat"/>
</dbReference>
<dbReference type="Gene3D" id="3.40.630.10">
    <property type="entry name" value="Zn peptidases"/>
    <property type="match status" value="1"/>
</dbReference>
<name>A0ABV8H8L9_9FLAO</name>